<evidence type="ECO:0000256" key="10">
    <source>
        <dbReference type="ARBA" id="ARBA00023136"/>
    </source>
</evidence>
<feature type="transmembrane region" description="Helical" evidence="12">
    <location>
        <begin position="302"/>
        <end position="325"/>
    </location>
</feature>
<dbReference type="PANTHER" id="PTHR30175:SF1">
    <property type="entry name" value="PTS SYSTEM ARBUTIN-, CELLOBIOSE-, AND SALICIN-SPECIFIC EIIBC COMPONENT-RELATED"/>
    <property type="match status" value="1"/>
</dbReference>
<keyword evidence="9 12" id="KW-1133">Transmembrane helix</keyword>
<feature type="domain" description="PTS EIIC type-1" evidence="14">
    <location>
        <begin position="123"/>
        <end position="474"/>
    </location>
</feature>
<dbReference type="InterPro" id="IPR003352">
    <property type="entry name" value="PTS_EIIC"/>
</dbReference>
<feature type="transmembrane region" description="Helical" evidence="12">
    <location>
        <begin position="225"/>
        <end position="244"/>
    </location>
</feature>
<dbReference type="SUPFAM" id="SSF55604">
    <property type="entry name" value="Glucose permease domain IIB"/>
    <property type="match status" value="1"/>
</dbReference>
<evidence type="ECO:0000256" key="9">
    <source>
        <dbReference type="ARBA" id="ARBA00022989"/>
    </source>
</evidence>
<keyword evidence="8" id="KW-0418">Kinase</keyword>
<reference evidence="15" key="1">
    <citation type="submission" date="2023-06" db="EMBL/GenBank/DDBJ databases">
        <title>Identification and characterization of horizontal gene transfer across gut microbiota members of farm animals based on homology search.</title>
        <authorList>
            <person name="Schwarzerova J."/>
            <person name="Nykrynova M."/>
            <person name="Jureckova K."/>
            <person name="Cejkova D."/>
            <person name="Rychlik I."/>
        </authorList>
    </citation>
    <scope>NUCLEOTIDE SEQUENCE</scope>
    <source>
        <strain evidence="15">ET39</strain>
    </source>
</reference>
<evidence type="ECO:0000256" key="5">
    <source>
        <dbReference type="ARBA" id="ARBA00022679"/>
    </source>
</evidence>
<evidence type="ECO:0000256" key="6">
    <source>
        <dbReference type="ARBA" id="ARBA00022683"/>
    </source>
</evidence>
<keyword evidence="6" id="KW-0598">Phosphotransferase system</keyword>
<feature type="transmembrane region" description="Helical" evidence="12">
    <location>
        <begin position="396"/>
        <end position="421"/>
    </location>
</feature>
<feature type="domain" description="PTS EIIB type-1" evidence="13">
    <location>
        <begin position="5"/>
        <end position="88"/>
    </location>
</feature>
<keyword evidence="7 12" id="KW-0812">Transmembrane</keyword>
<feature type="transmembrane region" description="Helical" evidence="12">
    <location>
        <begin position="337"/>
        <end position="358"/>
    </location>
</feature>
<dbReference type="CDD" id="cd00212">
    <property type="entry name" value="PTS_IIB_glc"/>
    <property type="match status" value="1"/>
</dbReference>
<evidence type="ECO:0000259" key="14">
    <source>
        <dbReference type="PROSITE" id="PS51103"/>
    </source>
</evidence>
<organism evidence="15 16">
    <name type="scientific">Amedibacillus dolichus</name>
    <dbReference type="NCBI Taxonomy" id="31971"/>
    <lineage>
        <taxon>Bacteria</taxon>
        <taxon>Bacillati</taxon>
        <taxon>Bacillota</taxon>
        <taxon>Erysipelotrichia</taxon>
        <taxon>Erysipelotrichales</taxon>
        <taxon>Erysipelotrichaceae</taxon>
        <taxon>Amedibacillus</taxon>
    </lineage>
</organism>
<evidence type="ECO:0000256" key="3">
    <source>
        <dbReference type="ARBA" id="ARBA00022475"/>
    </source>
</evidence>
<feature type="transmembrane region" description="Helical" evidence="12">
    <location>
        <begin position="132"/>
        <end position="155"/>
    </location>
</feature>
<sequence>MGMYEELCKNILKVIGGRDNIESASHCATRLRLTLKDLSIVGDDNDIKCIKGVLGLVKINKSYQIIIGPGVESVFLEFVNIAGIQNNTSTNQTDKNKPIEKDNKKEEIESSTAKKHYITAIVDFISGSFMPVLPIIVAGGLISAILVCCTTFFGADPNSGTYLVLNSIYVGAFTYLPIYVGYNTAKKLNISPMLGSLLGAVLVSNSISGVEGLDFFGIGITTVNYAQSVLPAMLGVLFMSFVYRPLDAHLPTEIKFVMVPVITMIITVPITLIAIGPIATWIGNILATATLWLNTNLGGLSVAIISALLPLILFSGTGGCWYPAIFASFAANGFEGFVMTGLLSANLAIGGAACAVSLKLKNKENKSLALSTGITAIFGITEPAIYGVLIRWKKAFIASIIASSIAGLFAGMMNVVEYVFSSPSIISIIAFANPDGSLNNLIMAIITMVIAFVAGLIITLLMNVKEESTIIETDE</sequence>
<evidence type="ECO:0000259" key="13">
    <source>
        <dbReference type="PROSITE" id="PS51098"/>
    </source>
</evidence>
<dbReference type="RefSeq" id="WP_289608526.1">
    <property type="nucleotide sequence ID" value="NZ_JAUDCG010000075.1"/>
</dbReference>
<keyword evidence="3" id="KW-1003">Cell membrane</keyword>
<evidence type="ECO:0000256" key="7">
    <source>
        <dbReference type="ARBA" id="ARBA00022692"/>
    </source>
</evidence>
<feature type="transmembrane region" description="Helical" evidence="12">
    <location>
        <begin position="370"/>
        <end position="389"/>
    </location>
</feature>
<evidence type="ECO:0000256" key="12">
    <source>
        <dbReference type="SAM" id="Phobius"/>
    </source>
</evidence>
<reference evidence="15" key="2">
    <citation type="submission" date="2023-06" db="EMBL/GenBank/DDBJ databases">
        <authorList>
            <person name="Zeman M."/>
            <person name="Kubasova T."/>
            <person name="Jahodarova E."/>
            <person name="Nykrynova M."/>
            <person name="Rychlik I."/>
        </authorList>
    </citation>
    <scope>NUCLEOTIDE SEQUENCE</scope>
    <source>
        <strain evidence="15">ET39</strain>
    </source>
</reference>
<evidence type="ECO:0000313" key="16">
    <source>
        <dbReference type="Proteomes" id="UP001529340"/>
    </source>
</evidence>
<comment type="caution">
    <text evidence="15">The sequence shown here is derived from an EMBL/GenBank/DDBJ whole genome shotgun (WGS) entry which is preliminary data.</text>
</comment>
<keyword evidence="16" id="KW-1185">Reference proteome</keyword>
<feature type="transmembrane region" description="Helical" evidence="12">
    <location>
        <begin position="194"/>
        <end position="213"/>
    </location>
</feature>
<dbReference type="Proteomes" id="UP001529340">
    <property type="component" value="Unassembled WGS sequence"/>
</dbReference>
<feature type="transmembrane region" description="Helical" evidence="12">
    <location>
        <begin position="256"/>
        <end position="282"/>
    </location>
</feature>
<keyword evidence="4" id="KW-0762">Sugar transport</keyword>
<name>A0ABT7UFA8_9FIRM</name>
<gene>
    <name evidence="15" type="ORF">QUV96_10730</name>
</gene>
<dbReference type="InterPro" id="IPR018113">
    <property type="entry name" value="PTrfase_EIIB_Cys"/>
</dbReference>
<dbReference type="PROSITE" id="PS51103">
    <property type="entry name" value="PTS_EIIC_TYPE_1"/>
    <property type="match status" value="1"/>
</dbReference>
<feature type="transmembrane region" description="Helical" evidence="12">
    <location>
        <begin position="441"/>
        <end position="462"/>
    </location>
</feature>
<evidence type="ECO:0000256" key="1">
    <source>
        <dbReference type="ARBA" id="ARBA00004651"/>
    </source>
</evidence>
<dbReference type="InterPro" id="IPR050558">
    <property type="entry name" value="PTS_Sugar-Specific_Components"/>
</dbReference>
<evidence type="ECO:0000256" key="11">
    <source>
        <dbReference type="PROSITE-ProRule" id="PRU00421"/>
    </source>
</evidence>
<dbReference type="EMBL" id="JAUDCG010000075">
    <property type="protein sequence ID" value="MDM8158100.1"/>
    <property type="molecule type" value="Genomic_DNA"/>
</dbReference>
<evidence type="ECO:0000256" key="4">
    <source>
        <dbReference type="ARBA" id="ARBA00022597"/>
    </source>
</evidence>
<evidence type="ECO:0000313" key="15">
    <source>
        <dbReference type="EMBL" id="MDM8158100.1"/>
    </source>
</evidence>
<dbReference type="InterPro" id="IPR001996">
    <property type="entry name" value="PTS_IIB_1"/>
</dbReference>
<evidence type="ECO:0000256" key="2">
    <source>
        <dbReference type="ARBA" id="ARBA00022448"/>
    </source>
</evidence>
<dbReference type="Pfam" id="PF02378">
    <property type="entry name" value="PTS_EIIC"/>
    <property type="match status" value="1"/>
</dbReference>
<dbReference type="PROSITE" id="PS51098">
    <property type="entry name" value="PTS_EIIB_TYPE_1"/>
    <property type="match status" value="1"/>
</dbReference>
<keyword evidence="5" id="KW-0808">Transferase</keyword>
<dbReference type="InterPro" id="IPR013013">
    <property type="entry name" value="PTS_EIIC_1"/>
</dbReference>
<keyword evidence="2" id="KW-0813">Transport</keyword>
<dbReference type="PROSITE" id="PS01035">
    <property type="entry name" value="PTS_EIIB_TYPE_1_CYS"/>
    <property type="match status" value="1"/>
</dbReference>
<comment type="subcellular location">
    <subcellularLocation>
        <location evidence="1">Cell membrane</location>
        <topology evidence="1">Multi-pass membrane protein</topology>
    </subcellularLocation>
</comment>
<proteinExistence type="predicted"/>
<accession>A0ABT7UFA8</accession>
<protein>
    <submittedName>
        <fullName evidence="15">PTS transporter subunit EIIC</fullName>
    </submittedName>
</protein>
<evidence type="ECO:0000256" key="8">
    <source>
        <dbReference type="ARBA" id="ARBA00022777"/>
    </source>
</evidence>
<dbReference type="InterPro" id="IPR036878">
    <property type="entry name" value="Glu_permease_IIB"/>
</dbReference>
<dbReference type="PANTHER" id="PTHR30175">
    <property type="entry name" value="PHOSPHOTRANSFERASE SYSTEM TRANSPORT PROTEIN"/>
    <property type="match status" value="1"/>
</dbReference>
<feature type="active site" description="Phosphocysteine intermediate; for EIIB activity" evidence="11">
    <location>
        <position position="27"/>
    </location>
</feature>
<feature type="transmembrane region" description="Helical" evidence="12">
    <location>
        <begin position="161"/>
        <end position="182"/>
    </location>
</feature>
<keyword evidence="10 12" id="KW-0472">Membrane</keyword>
<dbReference type="Gene3D" id="3.30.1360.60">
    <property type="entry name" value="Glucose permease domain IIB"/>
    <property type="match status" value="1"/>
</dbReference>
<dbReference type="Pfam" id="PF00367">
    <property type="entry name" value="PTS_EIIB"/>
    <property type="match status" value="1"/>
</dbReference>